<reference evidence="3 4" key="1">
    <citation type="journal article" date="2015" name="BMC Genomics">
        <title>Insights from the genome of Ophiocordyceps polyrhachis-furcata to pathogenicity and host specificity in insect fungi.</title>
        <authorList>
            <person name="Wichadakul D."/>
            <person name="Kobmoo N."/>
            <person name="Ingsriswang S."/>
            <person name="Tangphatsornruang S."/>
            <person name="Chantasingh D."/>
            <person name="Luangsa-ard J.J."/>
            <person name="Eurwilaichitr L."/>
        </authorList>
    </citation>
    <scope>NUCLEOTIDE SEQUENCE [LARGE SCALE GENOMIC DNA]</scope>
    <source>
        <strain evidence="3 4">BCC 54312</strain>
    </source>
</reference>
<dbReference type="OrthoDB" id="8115477at2759"/>
<dbReference type="Pfam" id="PF22354">
    <property type="entry name" value="Eas"/>
    <property type="match status" value="1"/>
</dbReference>
<evidence type="ECO:0000313" key="4">
    <source>
        <dbReference type="Proteomes" id="UP000253664"/>
    </source>
</evidence>
<accession>A0A367LRI8</accession>
<protein>
    <recommendedName>
        <fullName evidence="5">Hydrophobin</fullName>
    </recommendedName>
</protein>
<evidence type="ECO:0000313" key="3">
    <source>
        <dbReference type="EMBL" id="RCI17063.1"/>
    </source>
</evidence>
<evidence type="ECO:0000256" key="1">
    <source>
        <dbReference type="ARBA" id="ARBA00023157"/>
    </source>
</evidence>
<organism evidence="3 4">
    <name type="scientific">Ophiocordyceps polyrhachis-furcata BCC 54312</name>
    <dbReference type="NCBI Taxonomy" id="1330021"/>
    <lineage>
        <taxon>Eukaryota</taxon>
        <taxon>Fungi</taxon>
        <taxon>Dikarya</taxon>
        <taxon>Ascomycota</taxon>
        <taxon>Pezizomycotina</taxon>
        <taxon>Sordariomycetes</taxon>
        <taxon>Hypocreomycetidae</taxon>
        <taxon>Hypocreales</taxon>
        <taxon>Ophiocordycipitaceae</taxon>
        <taxon>Ophiocordyceps</taxon>
    </lineage>
</organism>
<dbReference type="AlphaFoldDB" id="A0A367LRI8"/>
<dbReference type="InterPro" id="IPR036686">
    <property type="entry name" value="Class_II_Hydrophobin_sf"/>
</dbReference>
<evidence type="ECO:0000256" key="2">
    <source>
        <dbReference type="SAM" id="SignalP"/>
    </source>
</evidence>
<feature type="signal peptide" evidence="2">
    <location>
        <begin position="1"/>
        <end position="16"/>
    </location>
</feature>
<gene>
    <name evidence="3" type="ORF">L249_1792</name>
</gene>
<keyword evidence="4" id="KW-1185">Reference proteome</keyword>
<dbReference type="EMBL" id="LKCN02000001">
    <property type="protein sequence ID" value="RCI17063.1"/>
    <property type="molecule type" value="Genomic_DNA"/>
</dbReference>
<comment type="caution">
    <text evidence="3">The sequence shown here is derived from an EMBL/GenBank/DDBJ whole genome shotgun (WGS) entry which is preliminary data.</text>
</comment>
<feature type="chain" id="PRO_5017049640" description="Hydrophobin" evidence="2">
    <location>
        <begin position="17"/>
        <end position="94"/>
    </location>
</feature>
<sequence length="94" mass="9367">MKFFATVLALAAVAIAAPADIEPRTGGSTCSAPNEKPVCCNTSGSSGLLTSLLNPCAVQVLGSNCQAKAYCCKTDASTGGLVNVNALNCVSLIS</sequence>
<dbReference type="Proteomes" id="UP000253664">
    <property type="component" value="Unassembled WGS sequence"/>
</dbReference>
<keyword evidence="1" id="KW-1015">Disulfide bond</keyword>
<dbReference type="GO" id="GO:0005576">
    <property type="term" value="C:extracellular region"/>
    <property type="evidence" value="ECO:0007669"/>
    <property type="project" value="InterPro"/>
</dbReference>
<name>A0A367LRI8_9HYPO</name>
<evidence type="ECO:0008006" key="5">
    <source>
        <dbReference type="Google" id="ProtNLM"/>
    </source>
</evidence>
<keyword evidence="2" id="KW-0732">Signal</keyword>
<proteinExistence type="predicted"/>
<dbReference type="Gene3D" id="3.20.120.10">
    <property type="entry name" value="Hydrophobin"/>
    <property type="match status" value="1"/>
</dbReference>